<dbReference type="GO" id="GO:0005737">
    <property type="term" value="C:cytoplasm"/>
    <property type="evidence" value="ECO:0007669"/>
    <property type="project" value="TreeGrafter"/>
</dbReference>
<evidence type="ECO:0000256" key="1">
    <source>
        <dbReference type="SAM" id="MobiDB-lite"/>
    </source>
</evidence>
<dbReference type="GO" id="GO:0005634">
    <property type="term" value="C:nucleus"/>
    <property type="evidence" value="ECO:0007669"/>
    <property type="project" value="TreeGrafter"/>
</dbReference>
<evidence type="ECO:0000313" key="2">
    <source>
        <dbReference type="EMBL" id="MCH88299.1"/>
    </source>
</evidence>
<dbReference type="GO" id="GO:0008143">
    <property type="term" value="F:poly(A) binding"/>
    <property type="evidence" value="ECO:0007669"/>
    <property type="project" value="InterPro"/>
</dbReference>
<accession>A0A392MMX3</accession>
<feature type="non-terminal residue" evidence="2">
    <location>
        <position position="1"/>
    </location>
</feature>
<gene>
    <name evidence="2" type="ORF">A2U01_0009183</name>
</gene>
<dbReference type="PANTHER" id="PTHR14738">
    <property type="entry name" value="ZINC FINGER CCCH DOMAIN-CONTAINING PROTEIN 14"/>
    <property type="match status" value="1"/>
</dbReference>
<dbReference type="Proteomes" id="UP000265520">
    <property type="component" value="Unassembled WGS sequence"/>
</dbReference>
<proteinExistence type="predicted"/>
<dbReference type="InterPro" id="IPR040366">
    <property type="entry name" value="Nab2/ZC3H14"/>
</dbReference>
<dbReference type="EMBL" id="LXQA010013898">
    <property type="protein sequence ID" value="MCH88299.1"/>
    <property type="molecule type" value="Genomic_DNA"/>
</dbReference>
<feature type="region of interest" description="Disordered" evidence="1">
    <location>
        <begin position="277"/>
        <end position="296"/>
    </location>
</feature>
<name>A0A392MMX3_9FABA</name>
<keyword evidence="3" id="KW-1185">Reference proteome</keyword>
<sequence length="296" mass="32304">RDLVSQVNIAAPRRLLQFAVRDAVGTPRTSSLGTSVEPSLKRLRSVVSTSSADSALVEHYQHVQPTSRVPNAMATVIKAVAEAAEDVKSKSSGSVFDRLGCGMDSSADNSQLDYQHQEQNQSLHLQRTDYDAQYAANTTMMEHETGFPYDSNSDNEGSHDLNVIGRGVTGTSQIGSSVGNRGSDSLMVQYSVAKNADDILRLKQNREQEQSAAAHNTSRKIVNISVNVNTWKPEQYQEPREVVELDGHKILDKKTGESRSNMHLVKEKANALKISNGNVNIAPDVQKESSKANPTT</sequence>
<protein>
    <submittedName>
        <fullName evidence="2">Polyadenylate-binding protein 2-A</fullName>
    </submittedName>
</protein>
<evidence type="ECO:0000313" key="3">
    <source>
        <dbReference type="Proteomes" id="UP000265520"/>
    </source>
</evidence>
<comment type="caution">
    <text evidence="2">The sequence shown here is derived from an EMBL/GenBank/DDBJ whole genome shotgun (WGS) entry which is preliminary data.</text>
</comment>
<reference evidence="2 3" key="1">
    <citation type="journal article" date="2018" name="Front. Plant Sci.">
        <title>Red Clover (Trifolium pratense) and Zigzag Clover (T. medium) - A Picture of Genomic Similarities and Differences.</title>
        <authorList>
            <person name="Dluhosova J."/>
            <person name="Istvanek J."/>
            <person name="Nedelnik J."/>
            <person name="Repkova J."/>
        </authorList>
    </citation>
    <scope>NUCLEOTIDE SEQUENCE [LARGE SCALE GENOMIC DNA]</scope>
    <source>
        <strain evidence="3">cv. 10/8</strain>
        <tissue evidence="2">Leaf</tissue>
    </source>
</reference>
<dbReference type="GO" id="GO:0043488">
    <property type="term" value="P:regulation of mRNA stability"/>
    <property type="evidence" value="ECO:0007669"/>
    <property type="project" value="InterPro"/>
</dbReference>
<organism evidence="2 3">
    <name type="scientific">Trifolium medium</name>
    <dbReference type="NCBI Taxonomy" id="97028"/>
    <lineage>
        <taxon>Eukaryota</taxon>
        <taxon>Viridiplantae</taxon>
        <taxon>Streptophyta</taxon>
        <taxon>Embryophyta</taxon>
        <taxon>Tracheophyta</taxon>
        <taxon>Spermatophyta</taxon>
        <taxon>Magnoliopsida</taxon>
        <taxon>eudicotyledons</taxon>
        <taxon>Gunneridae</taxon>
        <taxon>Pentapetalae</taxon>
        <taxon>rosids</taxon>
        <taxon>fabids</taxon>
        <taxon>Fabales</taxon>
        <taxon>Fabaceae</taxon>
        <taxon>Papilionoideae</taxon>
        <taxon>50 kb inversion clade</taxon>
        <taxon>NPAAA clade</taxon>
        <taxon>Hologalegina</taxon>
        <taxon>IRL clade</taxon>
        <taxon>Trifolieae</taxon>
        <taxon>Trifolium</taxon>
    </lineage>
</organism>
<dbReference type="AlphaFoldDB" id="A0A392MMX3"/>
<dbReference type="PANTHER" id="PTHR14738:SF32">
    <property type="entry name" value="RNA BINDING (RRM_RBD_RNP MOTIFS) FAMILY PROTEIN"/>
    <property type="match status" value="1"/>
</dbReference>
<feature type="non-terminal residue" evidence="2">
    <location>
        <position position="296"/>
    </location>
</feature>